<dbReference type="CDD" id="cd07197">
    <property type="entry name" value="nitrilase"/>
    <property type="match status" value="1"/>
</dbReference>
<dbReference type="AlphaFoldDB" id="A0A8J7YTZ7"/>
<evidence type="ECO:0000259" key="1">
    <source>
        <dbReference type="PROSITE" id="PS50263"/>
    </source>
</evidence>
<dbReference type="PANTHER" id="PTHR23088">
    <property type="entry name" value="NITRILASE-RELATED"/>
    <property type="match status" value="1"/>
</dbReference>
<name>A0A8J7YTZ7_9ARCH</name>
<dbReference type="EMBL" id="JAGVSJ010000015">
    <property type="protein sequence ID" value="MBX8632125.1"/>
    <property type="molecule type" value="Genomic_DNA"/>
</dbReference>
<reference evidence="2" key="1">
    <citation type="submission" date="2021-04" db="EMBL/GenBank/DDBJ databases">
        <title>Genomic insights into ecological role and evolution of a novel Thermoplasmata order Candidatus Sysuiplasmatales.</title>
        <authorList>
            <person name="Yuan Y."/>
        </authorList>
    </citation>
    <scope>NUCLEOTIDE SEQUENCE</scope>
    <source>
        <strain evidence="2">YP2-bin.285</strain>
    </source>
</reference>
<dbReference type="Pfam" id="PF00795">
    <property type="entry name" value="CN_hydrolase"/>
    <property type="match status" value="1"/>
</dbReference>
<evidence type="ECO:0000313" key="2">
    <source>
        <dbReference type="EMBL" id="MBX8632125.1"/>
    </source>
</evidence>
<keyword evidence="2" id="KW-0378">Hydrolase</keyword>
<comment type="caution">
    <text evidence="2">The sequence shown here is derived from an EMBL/GenBank/DDBJ whole genome shotgun (WGS) entry which is preliminary data.</text>
</comment>
<dbReference type="PANTHER" id="PTHR23088:SF27">
    <property type="entry name" value="DEAMINATED GLUTATHIONE AMIDASE"/>
    <property type="match status" value="1"/>
</dbReference>
<dbReference type="Proteomes" id="UP000716004">
    <property type="component" value="Unassembled WGS sequence"/>
</dbReference>
<organism evidence="2 3">
    <name type="scientific">Candidatus Sysuiplasma superficiale</name>
    <dbReference type="NCBI Taxonomy" id="2823368"/>
    <lineage>
        <taxon>Archaea</taxon>
        <taxon>Methanobacteriati</taxon>
        <taxon>Thermoplasmatota</taxon>
        <taxon>Thermoplasmata</taxon>
        <taxon>Candidatus Sysuiplasmatales</taxon>
        <taxon>Candidatus Sysuiplasmataceae</taxon>
        <taxon>Candidatus Sysuiplasma</taxon>
    </lineage>
</organism>
<evidence type="ECO:0000313" key="3">
    <source>
        <dbReference type="Proteomes" id="UP000716004"/>
    </source>
</evidence>
<dbReference type="PROSITE" id="PS50263">
    <property type="entry name" value="CN_HYDROLASE"/>
    <property type="match status" value="1"/>
</dbReference>
<accession>A0A8J7YTZ7</accession>
<dbReference type="InterPro" id="IPR001110">
    <property type="entry name" value="UPF0012_CS"/>
</dbReference>
<dbReference type="GO" id="GO:0016787">
    <property type="term" value="F:hydrolase activity"/>
    <property type="evidence" value="ECO:0007669"/>
    <property type="project" value="UniProtKB-KW"/>
</dbReference>
<gene>
    <name evidence="2" type="ORF">J9259_06380</name>
</gene>
<dbReference type="PROSITE" id="PS01227">
    <property type="entry name" value="UPF0012"/>
    <property type="match status" value="1"/>
</dbReference>
<protein>
    <submittedName>
        <fullName evidence="2">Carbon-nitrogen hydrolase family protein</fullName>
    </submittedName>
</protein>
<sequence>MTAMKIGLLQLSRTLCTDGLQDMERALKKDMDLLLLPEKWMPIRGENVVRDDRHPFLDEVSSLSKNYGTAIITGALYESFEDEMFITSYAYGADGELLAKQRKMHLFGSEAQSFRPGYEINYFDYLDSRIGMAICYDIDFPETVRKFALSGCDVLAVPAKIRWEGMEPWMTYVRARALENRLPIAFANCSEGPFFRGGSAVVDLRHDGKTGIVYPSVMEIGGESHAVFEIDPSKIREERERRLSERNLAIDAFAWEEGGGRG</sequence>
<proteinExistence type="predicted"/>
<dbReference type="InterPro" id="IPR003010">
    <property type="entry name" value="C-N_Hydrolase"/>
</dbReference>
<dbReference type="SUPFAM" id="SSF56317">
    <property type="entry name" value="Carbon-nitrogen hydrolase"/>
    <property type="match status" value="1"/>
</dbReference>
<dbReference type="InterPro" id="IPR036526">
    <property type="entry name" value="C-N_Hydrolase_sf"/>
</dbReference>
<feature type="domain" description="CN hydrolase" evidence="1">
    <location>
        <begin position="4"/>
        <end position="232"/>
    </location>
</feature>
<dbReference type="Gene3D" id="3.60.110.10">
    <property type="entry name" value="Carbon-nitrogen hydrolase"/>
    <property type="match status" value="1"/>
</dbReference>